<dbReference type="EnsemblBacteria" id="AAB89071">
    <property type="protein sequence ID" value="AAB89071"/>
    <property type="gene ID" value="AF_2179"/>
</dbReference>
<evidence type="ECO:0000313" key="2">
    <source>
        <dbReference type="Proteomes" id="UP000002199"/>
    </source>
</evidence>
<gene>
    <name evidence="1" type="ordered locus">AF_2179</name>
</gene>
<dbReference type="EMBL" id="AE000782">
    <property type="protein sequence ID" value="AAB89071.1"/>
    <property type="molecule type" value="Genomic_DNA"/>
</dbReference>
<dbReference type="SUPFAM" id="SSF54690">
    <property type="entry name" value="Molybdopterin synthase subunit MoaE"/>
    <property type="match status" value="1"/>
</dbReference>
<dbReference type="HOGENOM" id="CLU_088141_0_0_2"/>
<organism evidence="1 2">
    <name type="scientific">Archaeoglobus fulgidus (strain ATCC 49558 / DSM 4304 / JCM 9628 / NBRC 100126 / VC-16)</name>
    <dbReference type="NCBI Taxonomy" id="224325"/>
    <lineage>
        <taxon>Archaea</taxon>
        <taxon>Methanobacteriati</taxon>
        <taxon>Methanobacteriota</taxon>
        <taxon>Archaeoglobi</taxon>
        <taxon>Archaeoglobales</taxon>
        <taxon>Archaeoglobaceae</taxon>
        <taxon>Archaeoglobus</taxon>
    </lineage>
</organism>
<protein>
    <submittedName>
        <fullName evidence="1">Molybdopterin converting factor, subunit 2 (MoaE)</fullName>
    </submittedName>
</protein>
<dbReference type="PIR" id="C69522">
    <property type="entry name" value="C69522"/>
</dbReference>
<dbReference type="AlphaFoldDB" id="O28104"/>
<dbReference type="Gene3D" id="3.90.1170.40">
    <property type="entry name" value="Molybdopterin biosynthesis MoaE subunit"/>
    <property type="match status" value="1"/>
</dbReference>
<dbReference type="GO" id="GO:0006777">
    <property type="term" value="P:Mo-molybdopterin cofactor biosynthetic process"/>
    <property type="evidence" value="ECO:0007669"/>
    <property type="project" value="InterPro"/>
</dbReference>
<keyword evidence="2" id="KW-1185">Reference proteome</keyword>
<proteinExistence type="predicted"/>
<dbReference type="Pfam" id="PF02391">
    <property type="entry name" value="MoaE"/>
    <property type="match status" value="1"/>
</dbReference>
<dbReference type="PhylomeDB" id="O28104"/>
<dbReference type="InterPro" id="IPR036563">
    <property type="entry name" value="MoaE_sf"/>
</dbReference>
<accession>O28104</accession>
<reference evidence="1 2" key="1">
    <citation type="journal article" date="1997" name="Nature">
        <title>The complete genome sequence of the hyperthermophilic, sulphate-reducing archaeon Archaeoglobus fulgidus.</title>
        <authorList>
            <person name="Klenk H.P."/>
            <person name="Clayton R.A."/>
            <person name="Tomb J."/>
            <person name="White O."/>
            <person name="Nelson K.E."/>
            <person name="Ketchum K.A."/>
            <person name="Dodson R.J."/>
            <person name="Gwinn M."/>
            <person name="Hickey E.K."/>
            <person name="Peterson J.D."/>
            <person name="Richardson D.L."/>
            <person name="Kerlavage A.R."/>
            <person name="Graham D.E."/>
            <person name="Kyrpides N.C."/>
            <person name="Fleischmann R.D."/>
            <person name="Quackenbush J."/>
            <person name="Lee N.H."/>
            <person name="Sutton G.G."/>
            <person name="Gill S."/>
            <person name="Kirkness E.F."/>
            <person name="Dougherty B.A."/>
            <person name="McKenney K."/>
            <person name="Adams M.D."/>
            <person name="Loftus B."/>
            <person name="Peterson S."/>
            <person name="Reich C.I."/>
            <person name="McNeil L.K."/>
            <person name="Badger J.H."/>
            <person name="Glodek A."/>
            <person name="Zhou L."/>
            <person name="Overbeek R."/>
            <person name="Gocayne J.D."/>
            <person name="Weidman J.F."/>
            <person name="McDonald L."/>
            <person name="Utterback T."/>
            <person name="Cotton M.D."/>
            <person name="Spriggs T."/>
            <person name="Artiach P."/>
            <person name="Kaine B.P."/>
            <person name="Sykes S.M."/>
            <person name="Sadow P.W."/>
            <person name="D'Andrea K.P."/>
            <person name="Bowman C."/>
            <person name="Fujii C."/>
            <person name="Garland S.A."/>
            <person name="Mason T.M."/>
            <person name="Olsen G.J."/>
            <person name="Fraser C.M."/>
            <person name="Smith H.O."/>
            <person name="Woese C.R."/>
            <person name="Venter J.C."/>
        </authorList>
    </citation>
    <scope>NUCLEOTIDE SEQUENCE [LARGE SCALE GENOMIC DNA]</scope>
    <source>
        <strain evidence="2">ATCC 49558 / DSM 4304 / JCM 9628 / NBRC 100126 / VC-16</strain>
    </source>
</reference>
<evidence type="ECO:0000313" key="1">
    <source>
        <dbReference type="EMBL" id="AAB89071.1"/>
    </source>
</evidence>
<dbReference type="eggNOG" id="arCOG00533">
    <property type="taxonomic scope" value="Archaea"/>
</dbReference>
<dbReference type="CDD" id="cd00756">
    <property type="entry name" value="MoaE"/>
    <property type="match status" value="1"/>
</dbReference>
<name>O28104_ARCFU</name>
<dbReference type="STRING" id="224325.AF_2179"/>
<dbReference type="PANTHER" id="PTHR23404">
    <property type="entry name" value="MOLYBDOPTERIN SYNTHASE RELATED"/>
    <property type="match status" value="1"/>
</dbReference>
<dbReference type="InterPro" id="IPR003448">
    <property type="entry name" value="Mopterin_biosynth_MoaE"/>
</dbReference>
<dbReference type="KEGG" id="afu:AF_2179"/>
<dbReference type="PaxDb" id="224325-AF_2179"/>
<sequence>MWMKVFVPENWDELKGKLAERGRVVEVRKGDGEEECCAFIGKSLRMTAGPKNMREALETLADLGFDYAAIIGFELELEGLEKGLGFKIPKVKSVEEVERAPEVESLKSIVLKTKCVEGVEKCGAIGIFIGFVRKESDGKTVSRLEYEAYDEMLNEKAREIEERVKQMPGIVNARVYHKRGILLPGEDIVYITVMGEHRKDIWEPLKEAVELMKKELPIWKKEVYEDGEVWVHDAERTKS</sequence>
<dbReference type="Proteomes" id="UP000002199">
    <property type="component" value="Chromosome"/>
</dbReference>